<dbReference type="EMBL" id="GBXM01013466">
    <property type="protein sequence ID" value="JAH95111.1"/>
    <property type="molecule type" value="Transcribed_RNA"/>
</dbReference>
<proteinExistence type="predicted"/>
<reference evidence="1" key="2">
    <citation type="journal article" date="2015" name="Fish Shellfish Immunol.">
        <title>Early steps in the European eel (Anguilla anguilla)-Vibrio vulnificus interaction in the gills: Role of the RtxA13 toxin.</title>
        <authorList>
            <person name="Callol A."/>
            <person name="Pajuelo D."/>
            <person name="Ebbesson L."/>
            <person name="Teles M."/>
            <person name="MacKenzie S."/>
            <person name="Amaro C."/>
        </authorList>
    </citation>
    <scope>NUCLEOTIDE SEQUENCE</scope>
</reference>
<name>A0A0E9WY21_ANGAN</name>
<protein>
    <submittedName>
        <fullName evidence="1">Uncharacterized protein</fullName>
    </submittedName>
</protein>
<reference evidence="1" key="1">
    <citation type="submission" date="2014-11" db="EMBL/GenBank/DDBJ databases">
        <authorList>
            <person name="Amaro Gonzalez C."/>
        </authorList>
    </citation>
    <scope>NUCLEOTIDE SEQUENCE</scope>
</reference>
<accession>A0A0E9WY21</accession>
<dbReference type="AlphaFoldDB" id="A0A0E9WY21"/>
<organism evidence="1">
    <name type="scientific">Anguilla anguilla</name>
    <name type="common">European freshwater eel</name>
    <name type="synonym">Muraena anguilla</name>
    <dbReference type="NCBI Taxonomy" id="7936"/>
    <lineage>
        <taxon>Eukaryota</taxon>
        <taxon>Metazoa</taxon>
        <taxon>Chordata</taxon>
        <taxon>Craniata</taxon>
        <taxon>Vertebrata</taxon>
        <taxon>Euteleostomi</taxon>
        <taxon>Actinopterygii</taxon>
        <taxon>Neopterygii</taxon>
        <taxon>Teleostei</taxon>
        <taxon>Anguilliformes</taxon>
        <taxon>Anguillidae</taxon>
        <taxon>Anguilla</taxon>
    </lineage>
</organism>
<evidence type="ECO:0000313" key="1">
    <source>
        <dbReference type="EMBL" id="JAH95111.1"/>
    </source>
</evidence>
<sequence length="126" mass="13821">MMSLFLSTKLSVLPHGLCVFVSPYLSVCIVTCGLACFLHHVLWTPPPTCYPLSHSPVPCSLITLCLFKTACLTLVCQFVSDCSCVLSQPVLYDSFCVYDFCPIISTSLSPYGFLDCLPACFVFTRA</sequence>